<gene>
    <name evidence="1" type="ORF">MNBD_GAMMA18-998</name>
</gene>
<evidence type="ECO:0008006" key="2">
    <source>
        <dbReference type="Google" id="ProtNLM"/>
    </source>
</evidence>
<dbReference type="EMBL" id="UOFP01000198">
    <property type="protein sequence ID" value="VAW87766.1"/>
    <property type="molecule type" value="Genomic_DNA"/>
</dbReference>
<sequence>MKNRSDKAVAKFWNQFIDILRNQGIKEESARWYVMRAEHYLAAFPDQRLVDHSASDLTEYLQELGRKNS</sequence>
<accession>A0A3B1A4C7</accession>
<dbReference type="AlphaFoldDB" id="A0A3B1A4C7"/>
<reference evidence="1" key="1">
    <citation type="submission" date="2018-06" db="EMBL/GenBank/DDBJ databases">
        <authorList>
            <person name="Zhirakovskaya E."/>
        </authorList>
    </citation>
    <scope>NUCLEOTIDE SEQUENCE</scope>
</reference>
<name>A0A3B1A4C7_9ZZZZ</name>
<proteinExistence type="predicted"/>
<organism evidence="1">
    <name type="scientific">hydrothermal vent metagenome</name>
    <dbReference type="NCBI Taxonomy" id="652676"/>
    <lineage>
        <taxon>unclassified sequences</taxon>
        <taxon>metagenomes</taxon>
        <taxon>ecological metagenomes</taxon>
    </lineage>
</organism>
<evidence type="ECO:0000313" key="1">
    <source>
        <dbReference type="EMBL" id="VAW87766.1"/>
    </source>
</evidence>
<protein>
    <recommendedName>
        <fullName evidence="2">Core-binding (CB) domain-containing protein</fullName>
    </recommendedName>
</protein>